<evidence type="ECO:0000313" key="2">
    <source>
        <dbReference type="Proteomes" id="UP000053029"/>
    </source>
</evidence>
<dbReference type="AlphaFoldDB" id="A0A0D2GQS4"/>
<dbReference type="RefSeq" id="XP_013278592.1">
    <property type="nucleotide sequence ID" value="XM_013423138.1"/>
</dbReference>
<keyword evidence="2" id="KW-1185">Reference proteome</keyword>
<name>A0A0D2GQS4_9EURO</name>
<accession>A0A0D2GQS4</accession>
<dbReference type="EMBL" id="KN846976">
    <property type="protein sequence ID" value="KIW74784.1"/>
    <property type="molecule type" value="Genomic_DNA"/>
</dbReference>
<dbReference type="Proteomes" id="UP000053029">
    <property type="component" value="Unassembled WGS sequence"/>
</dbReference>
<dbReference type="VEuPathDB" id="FungiDB:Z517_11554"/>
<evidence type="ECO:0000313" key="1">
    <source>
        <dbReference type="EMBL" id="KIW74784.1"/>
    </source>
</evidence>
<protein>
    <submittedName>
        <fullName evidence="1">Uncharacterized protein</fullName>
    </submittedName>
</protein>
<proteinExistence type="predicted"/>
<sequence length="609" mass="69091">MYPELQEFFVDILGVSTVKSGFMMKQLAAAAARPQKDVNEIKKLMLSTSQSLSADNRLSEVEKSVDSLLQSQFLPCKNPQTGDIIFRTASEKFFILDNQYDGEKFSGQIFMLDFTYEQVISLHGLFRVLRLDDRYLTRHVGPKTSADGVESDDLLTEQFRLCAYAISCCAISHRSTLYSNQNTQMYNDLVSATVQTSADMSTKLVVVQDSVPVEVVADRLSLVIEQKDAGLSITLPKDKVQRMQCMRGQLPGRLAEMLNIYDSRGEKQLYRILNELESGTDDILLQEDISRVSWLPETCRPNPTPLAEELEGTFQPQSAHIFHGQPEGVQISLVKLEEVESPTRAMGSIAANSYPDRPSPLFRALPAAEPTHATEAHLYWLVLEHVRRQVSSFRHVDGNYTDPTFSRITKTLATLSLEVNTIDPAKVGAAGELFVYEILGALLPGTFGLDNWQSKIRHLVRAHKQYENVTRWTQREVAAMMYSDQNNSLRTLFRTRPLGDVFPDWAPDWLAADDENPPLECLFKVKTSLGPCETEFYMSPHQHDLMRNSGDTKHNAPRRRVHCIVRVYNLLSNQIGISFFIDPWRFLEGLLEFDTTDKWNVSASRAEYW</sequence>
<dbReference type="GeneID" id="25311044"/>
<dbReference type="STRING" id="1442368.A0A0D2GQS4"/>
<reference evidence="1 2" key="1">
    <citation type="submission" date="2015-01" db="EMBL/GenBank/DDBJ databases">
        <title>The Genome Sequence of Fonsecaea pedrosoi CBS 271.37.</title>
        <authorList>
            <consortium name="The Broad Institute Genomics Platform"/>
            <person name="Cuomo C."/>
            <person name="de Hoog S."/>
            <person name="Gorbushina A."/>
            <person name="Stielow B."/>
            <person name="Teixiera M."/>
            <person name="Abouelleil A."/>
            <person name="Chapman S.B."/>
            <person name="Priest M."/>
            <person name="Young S.K."/>
            <person name="Wortman J."/>
            <person name="Nusbaum C."/>
            <person name="Birren B."/>
        </authorList>
    </citation>
    <scope>NUCLEOTIDE SEQUENCE [LARGE SCALE GENOMIC DNA]</scope>
    <source>
        <strain evidence="1 2">CBS 271.37</strain>
    </source>
</reference>
<gene>
    <name evidence="1" type="ORF">Z517_11554</name>
</gene>
<dbReference type="HOGENOM" id="CLU_499635_0_0_1"/>
<organism evidence="1 2">
    <name type="scientific">Fonsecaea pedrosoi CBS 271.37</name>
    <dbReference type="NCBI Taxonomy" id="1442368"/>
    <lineage>
        <taxon>Eukaryota</taxon>
        <taxon>Fungi</taxon>
        <taxon>Dikarya</taxon>
        <taxon>Ascomycota</taxon>
        <taxon>Pezizomycotina</taxon>
        <taxon>Eurotiomycetes</taxon>
        <taxon>Chaetothyriomycetidae</taxon>
        <taxon>Chaetothyriales</taxon>
        <taxon>Herpotrichiellaceae</taxon>
        <taxon>Fonsecaea</taxon>
    </lineage>
</organism>
<dbReference type="OrthoDB" id="1262810at2759"/>